<gene>
    <name evidence="2" type="ORF">D7Z94_16245</name>
</gene>
<dbReference type="Pfam" id="PF14534">
    <property type="entry name" value="DUF4440"/>
    <property type="match status" value="1"/>
</dbReference>
<proteinExistence type="predicted"/>
<evidence type="ECO:0000313" key="2">
    <source>
        <dbReference type="EMBL" id="RKN79825.1"/>
    </source>
</evidence>
<accession>A0A3B0C122</accession>
<sequence>MKYIVITNAIRKNTELMKRVLVGVVLVIMMGSCKDTGNRKEEQKPVVDKITEEEALGLLHQWTDAYLAGDATPLHEILDESWVYSGSSNGQVSDKNATIAEFANADYTFQDIVYEGLDVRLYDDVAVVRGSERMVIVGNSGKDTTKLALRFTDVYQKKDGKIKAIATHSSPITEE</sequence>
<feature type="domain" description="DUF4440" evidence="1">
    <location>
        <begin position="58"/>
        <end position="161"/>
    </location>
</feature>
<dbReference type="Gene3D" id="3.10.450.50">
    <property type="match status" value="1"/>
</dbReference>
<reference evidence="2 3" key="1">
    <citation type="submission" date="2018-10" db="EMBL/GenBank/DDBJ databases">
        <title>Ulvibacterium marinum gen. nov., sp. nov., a novel marine bacterium of the family Flavobacteriaceae, isolated from a culture of the green alga Ulva prolifera.</title>
        <authorList>
            <person name="Zhang Z."/>
        </authorList>
    </citation>
    <scope>NUCLEOTIDE SEQUENCE [LARGE SCALE GENOMIC DNA]</scope>
    <source>
        <strain evidence="2 3">CCMM003</strain>
    </source>
</reference>
<dbReference type="EMBL" id="RBCJ01000003">
    <property type="protein sequence ID" value="RKN79825.1"/>
    <property type="molecule type" value="Genomic_DNA"/>
</dbReference>
<dbReference type="AlphaFoldDB" id="A0A3B0C122"/>
<name>A0A3B0C122_9FLAO</name>
<dbReference type="Proteomes" id="UP000276603">
    <property type="component" value="Unassembled WGS sequence"/>
</dbReference>
<comment type="caution">
    <text evidence="2">The sequence shown here is derived from an EMBL/GenBank/DDBJ whole genome shotgun (WGS) entry which is preliminary data.</text>
</comment>
<evidence type="ECO:0000313" key="3">
    <source>
        <dbReference type="Proteomes" id="UP000276603"/>
    </source>
</evidence>
<evidence type="ECO:0000259" key="1">
    <source>
        <dbReference type="Pfam" id="PF14534"/>
    </source>
</evidence>
<keyword evidence="3" id="KW-1185">Reference proteome</keyword>
<dbReference type="SUPFAM" id="SSF54427">
    <property type="entry name" value="NTF2-like"/>
    <property type="match status" value="1"/>
</dbReference>
<dbReference type="InterPro" id="IPR032710">
    <property type="entry name" value="NTF2-like_dom_sf"/>
</dbReference>
<dbReference type="InterPro" id="IPR027843">
    <property type="entry name" value="DUF4440"/>
</dbReference>
<dbReference type="PROSITE" id="PS51257">
    <property type="entry name" value="PROKAR_LIPOPROTEIN"/>
    <property type="match status" value="1"/>
</dbReference>
<organism evidence="2 3">
    <name type="scientific">Ulvibacterium marinum</name>
    <dbReference type="NCBI Taxonomy" id="2419782"/>
    <lineage>
        <taxon>Bacteria</taxon>
        <taxon>Pseudomonadati</taxon>
        <taxon>Bacteroidota</taxon>
        <taxon>Flavobacteriia</taxon>
        <taxon>Flavobacteriales</taxon>
        <taxon>Flavobacteriaceae</taxon>
        <taxon>Ulvibacterium</taxon>
    </lineage>
</organism>
<protein>
    <submittedName>
        <fullName evidence="2">Nuclear transport factor 2 family protein</fullName>
    </submittedName>
</protein>